<dbReference type="RefSeq" id="WP_127343888.1">
    <property type="nucleotide sequence ID" value="NZ_RJJX01000012.1"/>
</dbReference>
<evidence type="ECO:0000313" key="3">
    <source>
        <dbReference type="Proteomes" id="UP000282985"/>
    </source>
</evidence>
<dbReference type="EMBL" id="RJJX01000012">
    <property type="protein sequence ID" value="RUT78022.1"/>
    <property type="molecule type" value="Genomic_DNA"/>
</dbReference>
<proteinExistence type="predicted"/>
<dbReference type="OrthoDB" id="1116527at2"/>
<evidence type="ECO:0000313" key="2">
    <source>
        <dbReference type="EMBL" id="RUT78022.1"/>
    </source>
</evidence>
<dbReference type="Proteomes" id="UP000282985">
    <property type="component" value="Unassembled WGS sequence"/>
</dbReference>
<name>A0A434AUC6_9BACT</name>
<organism evidence="2 3">
    <name type="scientific">Ancylomarina longa</name>
    <dbReference type="NCBI Taxonomy" id="2487017"/>
    <lineage>
        <taxon>Bacteria</taxon>
        <taxon>Pseudomonadati</taxon>
        <taxon>Bacteroidota</taxon>
        <taxon>Bacteroidia</taxon>
        <taxon>Marinilabiliales</taxon>
        <taxon>Marinifilaceae</taxon>
        <taxon>Ancylomarina</taxon>
    </lineage>
</organism>
<accession>A0A434AUC6</accession>
<keyword evidence="3" id="KW-1185">Reference proteome</keyword>
<feature type="coiled-coil region" evidence="1">
    <location>
        <begin position="31"/>
        <end position="122"/>
    </location>
</feature>
<comment type="caution">
    <text evidence="2">The sequence shown here is derived from an EMBL/GenBank/DDBJ whole genome shotgun (WGS) entry which is preliminary data.</text>
</comment>
<sequence>MECEICGKPIENKRPDSKYCSTSCINKAKRIRAKERELNELDNSYSDTEIDSYEHQQINQNLSNELRNVEREHFDYITNLKGEYENKIRILEEKNLKQEFTIEKLKDEISKLNEKYAKEITKARTNATKETVTAITKMPAIQSILGAFTNTLIPKPTNGLGELADQYSIQEKQIISAIRKMKPDEQSNLIQMLYVFFAKPHEEQIEIFSTLQTYMLQSEENEDV</sequence>
<reference evidence="2 3" key="1">
    <citation type="submission" date="2018-11" db="EMBL/GenBank/DDBJ databases">
        <title>Parancylomarina longa gen. nov., sp. nov., isolated from sediments of southern Okinawa.</title>
        <authorList>
            <person name="Fu T."/>
        </authorList>
    </citation>
    <scope>NUCLEOTIDE SEQUENCE [LARGE SCALE GENOMIC DNA]</scope>
    <source>
        <strain evidence="2 3">T3-2 S1-C</strain>
    </source>
</reference>
<keyword evidence="1" id="KW-0175">Coiled coil</keyword>
<evidence type="ECO:0000256" key="1">
    <source>
        <dbReference type="SAM" id="Coils"/>
    </source>
</evidence>
<dbReference type="AlphaFoldDB" id="A0A434AUC6"/>
<gene>
    <name evidence="2" type="ORF">DLK05_10260</name>
</gene>
<protein>
    <submittedName>
        <fullName evidence="2">Uncharacterized protein</fullName>
    </submittedName>
</protein>